<dbReference type="SMART" id="SM00304">
    <property type="entry name" value="HAMP"/>
    <property type="match status" value="1"/>
</dbReference>
<dbReference type="Gene3D" id="3.30.70.270">
    <property type="match status" value="1"/>
</dbReference>
<dbReference type="PROSITE" id="PS50887">
    <property type="entry name" value="GGDEF"/>
    <property type="match status" value="1"/>
</dbReference>
<keyword evidence="1" id="KW-0812">Transmembrane</keyword>
<dbReference type="Pfam" id="PF00563">
    <property type="entry name" value="EAL"/>
    <property type="match status" value="1"/>
</dbReference>
<dbReference type="InterPro" id="IPR052155">
    <property type="entry name" value="Biofilm_reg_signaling"/>
</dbReference>
<dbReference type="Proteomes" id="UP001597322">
    <property type="component" value="Unassembled WGS sequence"/>
</dbReference>
<dbReference type="InterPro" id="IPR029787">
    <property type="entry name" value="Nucleotide_cyclase"/>
</dbReference>
<dbReference type="InterPro" id="IPR035919">
    <property type="entry name" value="EAL_sf"/>
</dbReference>
<dbReference type="InterPro" id="IPR003660">
    <property type="entry name" value="HAMP_dom"/>
</dbReference>
<feature type="domain" description="HAMP" evidence="3">
    <location>
        <begin position="219"/>
        <end position="272"/>
    </location>
</feature>
<dbReference type="PANTHER" id="PTHR44757">
    <property type="entry name" value="DIGUANYLATE CYCLASE DGCP"/>
    <property type="match status" value="1"/>
</dbReference>
<protein>
    <submittedName>
        <fullName evidence="5">Bifunctional diguanylate cyclase/phosphodiesterase</fullName>
    </submittedName>
</protein>
<dbReference type="Pfam" id="PF00990">
    <property type="entry name" value="GGDEF"/>
    <property type="match status" value="1"/>
</dbReference>
<feature type="domain" description="GGDEF" evidence="4">
    <location>
        <begin position="317"/>
        <end position="451"/>
    </location>
</feature>
<keyword evidence="1" id="KW-0472">Membrane</keyword>
<dbReference type="CDD" id="cd01949">
    <property type="entry name" value="GGDEF"/>
    <property type="match status" value="1"/>
</dbReference>
<evidence type="ECO:0000259" key="3">
    <source>
        <dbReference type="PROSITE" id="PS50885"/>
    </source>
</evidence>
<dbReference type="PROSITE" id="PS50885">
    <property type="entry name" value="HAMP"/>
    <property type="match status" value="1"/>
</dbReference>
<dbReference type="PROSITE" id="PS50883">
    <property type="entry name" value="EAL"/>
    <property type="match status" value="1"/>
</dbReference>
<feature type="transmembrane region" description="Helical" evidence="1">
    <location>
        <begin position="200"/>
        <end position="218"/>
    </location>
</feature>
<proteinExistence type="predicted"/>
<evidence type="ECO:0000313" key="6">
    <source>
        <dbReference type="Proteomes" id="UP001597322"/>
    </source>
</evidence>
<accession>A0ABW4M277</accession>
<dbReference type="SUPFAM" id="SSF158472">
    <property type="entry name" value="HAMP domain-like"/>
    <property type="match status" value="1"/>
</dbReference>
<keyword evidence="1" id="KW-1133">Transmembrane helix</keyword>
<dbReference type="PANTHER" id="PTHR44757:SF2">
    <property type="entry name" value="BIOFILM ARCHITECTURE MAINTENANCE PROTEIN MBAA"/>
    <property type="match status" value="1"/>
</dbReference>
<dbReference type="SMART" id="SM00267">
    <property type="entry name" value="GGDEF"/>
    <property type="match status" value="1"/>
</dbReference>
<organism evidence="5 6">
    <name type="scientific">Rhizobium helianthi</name>
    <dbReference type="NCBI Taxonomy" id="1132695"/>
    <lineage>
        <taxon>Bacteria</taxon>
        <taxon>Pseudomonadati</taxon>
        <taxon>Pseudomonadota</taxon>
        <taxon>Alphaproteobacteria</taxon>
        <taxon>Hyphomicrobiales</taxon>
        <taxon>Rhizobiaceae</taxon>
        <taxon>Rhizobium/Agrobacterium group</taxon>
        <taxon>Rhizobium</taxon>
    </lineage>
</organism>
<dbReference type="NCBIfam" id="TIGR00254">
    <property type="entry name" value="GGDEF"/>
    <property type="match status" value="1"/>
</dbReference>
<dbReference type="RefSeq" id="WP_377398963.1">
    <property type="nucleotide sequence ID" value="NZ_JBHUEQ010000015.1"/>
</dbReference>
<dbReference type="EMBL" id="JBHUEQ010000015">
    <property type="protein sequence ID" value="MFD1745384.1"/>
    <property type="molecule type" value="Genomic_DNA"/>
</dbReference>
<evidence type="ECO:0000259" key="2">
    <source>
        <dbReference type="PROSITE" id="PS50883"/>
    </source>
</evidence>
<evidence type="ECO:0000256" key="1">
    <source>
        <dbReference type="SAM" id="Phobius"/>
    </source>
</evidence>
<dbReference type="SUPFAM" id="SSF141868">
    <property type="entry name" value="EAL domain-like"/>
    <property type="match status" value="1"/>
</dbReference>
<feature type="transmembrane region" description="Helical" evidence="1">
    <location>
        <begin position="6"/>
        <end position="27"/>
    </location>
</feature>
<dbReference type="SUPFAM" id="SSF55073">
    <property type="entry name" value="Nucleotide cyclase"/>
    <property type="match status" value="1"/>
</dbReference>
<dbReference type="Pfam" id="PF00672">
    <property type="entry name" value="HAMP"/>
    <property type="match status" value="1"/>
</dbReference>
<name>A0ABW4M277_9HYPH</name>
<reference evidence="6" key="1">
    <citation type="journal article" date="2019" name="Int. J. Syst. Evol. Microbiol.">
        <title>The Global Catalogue of Microorganisms (GCM) 10K type strain sequencing project: providing services to taxonomists for standard genome sequencing and annotation.</title>
        <authorList>
            <consortium name="The Broad Institute Genomics Platform"/>
            <consortium name="The Broad Institute Genome Sequencing Center for Infectious Disease"/>
            <person name="Wu L."/>
            <person name="Ma J."/>
        </authorList>
    </citation>
    <scope>NUCLEOTIDE SEQUENCE [LARGE SCALE GENOMIC DNA]</scope>
    <source>
        <strain evidence="6">CG52</strain>
    </source>
</reference>
<dbReference type="InterPro" id="IPR001633">
    <property type="entry name" value="EAL_dom"/>
</dbReference>
<sequence length="715" mass="79270">MGKITFFLLLAVAFAYLSGAATGWFMIEQSQREDWRRQASTNAQIASSSIRGIYTFVSVDMTSSGQIVRIITERMIGDDESVLDTGFVPVDVLALAAMQTKERVWLLTWDDANHRLVSMTDSDGGSADLPVLVDDLQFKTSQSDFNNFMTGFALIGDQRYYISLLPITTPDGQLLGAVASSAGEAERLLKMQSAFYRSSMLMFAVIMLATGGAIVFLMRRLLHPVPTLIEALKRIARDETGIQTPYLRRRDEIGQLANAVETLREAVVEREHLRQMREAARELEHLAHHDALTSLPNRAYLQKTLSEMLKLQPTSGKTINVMLLDLDKFKPVNDTYGHAVGDQILIHACKRVTMLLGPDDVFARLGGDEFALIQVVAFNARKEAERLATRIIEAISRPFQINDLSLRIGASIGIASAPHHGSTSNQILSNADVALYMSKGAGRGCFHIFEHGMTMEASHRSTIELELMQAIAQDEFVLHYQPIIRTQEERISGYEALIRWNHPRRGLLSPDQFIPAAEEAGFIVELDRWVLKQACAEMANRDDELSISVNISALGLLRQDLPEFVRTTLADTGLTPGRLELEITETSRVSEAACLATLSQIRNMGVGIAIDDFGTGFASLSYLIDLPVTRIKLDRRFISGIVDSPRCLNIVSSALALARCLDIDVTAEGIENLQQFELLKAAGCKSVQGYFFGKPQRLDAMVPHHQSHGFNRAIM</sequence>
<dbReference type="Gene3D" id="6.10.340.10">
    <property type="match status" value="1"/>
</dbReference>
<dbReference type="InterPro" id="IPR000160">
    <property type="entry name" value="GGDEF_dom"/>
</dbReference>
<feature type="domain" description="EAL" evidence="2">
    <location>
        <begin position="460"/>
        <end position="709"/>
    </location>
</feature>
<evidence type="ECO:0000313" key="5">
    <source>
        <dbReference type="EMBL" id="MFD1745384.1"/>
    </source>
</evidence>
<dbReference type="CDD" id="cd01948">
    <property type="entry name" value="EAL"/>
    <property type="match status" value="1"/>
</dbReference>
<dbReference type="Gene3D" id="3.20.20.450">
    <property type="entry name" value="EAL domain"/>
    <property type="match status" value="1"/>
</dbReference>
<comment type="caution">
    <text evidence="5">The sequence shown here is derived from an EMBL/GenBank/DDBJ whole genome shotgun (WGS) entry which is preliminary data.</text>
</comment>
<gene>
    <name evidence="5" type="ORF">ACFSE1_07935</name>
</gene>
<keyword evidence="6" id="KW-1185">Reference proteome</keyword>
<dbReference type="InterPro" id="IPR043128">
    <property type="entry name" value="Rev_trsase/Diguanyl_cyclase"/>
</dbReference>
<evidence type="ECO:0000259" key="4">
    <source>
        <dbReference type="PROSITE" id="PS50887"/>
    </source>
</evidence>
<dbReference type="SMART" id="SM00052">
    <property type="entry name" value="EAL"/>
    <property type="match status" value="1"/>
</dbReference>